<dbReference type="OrthoDB" id="649979at2"/>
<dbReference type="EMBL" id="FRBN01000024">
    <property type="protein sequence ID" value="SHL64444.1"/>
    <property type="molecule type" value="Genomic_DNA"/>
</dbReference>
<organism evidence="3 4">
    <name type="scientific">Roseovarius marisflavi</name>
    <dbReference type="NCBI Taxonomy" id="1054996"/>
    <lineage>
        <taxon>Bacteria</taxon>
        <taxon>Pseudomonadati</taxon>
        <taxon>Pseudomonadota</taxon>
        <taxon>Alphaproteobacteria</taxon>
        <taxon>Rhodobacterales</taxon>
        <taxon>Roseobacteraceae</taxon>
        <taxon>Roseovarius</taxon>
    </lineage>
</organism>
<keyword evidence="4" id="KW-1185">Reference proteome</keyword>
<dbReference type="GO" id="GO:0032259">
    <property type="term" value="P:methylation"/>
    <property type="evidence" value="ECO:0007669"/>
    <property type="project" value="UniProtKB-KW"/>
</dbReference>
<dbReference type="InterPro" id="IPR029063">
    <property type="entry name" value="SAM-dependent_MTases_sf"/>
</dbReference>
<gene>
    <name evidence="3" type="ORF">SAMN05444414_12423</name>
</gene>
<dbReference type="RefSeq" id="WP_073199919.1">
    <property type="nucleotide sequence ID" value="NZ_FRBN01000024.1"/>
</dbReference>
<dbReference type="InterPro" id="IPR013217">
    <property type="entry name" value="Methyltransf_12"/>
</dbReference>
<dbReference type="Proteomes" id="UP000184191">
    <property type="component" value="Unassembled WGS sequence"/>
</dbReference>
<keyword evidence="3" id="KW-0489">Methyltransferase</keyword>
<dbReference type="SUPFAM" id="SSF53335">
    <property type="entry name" value="S-adenosyl-L-methionine-dependent methyltransferases"/>
    <property type="match status" value="1"/>
</dbReference>
<proteinExistence type="predicted"/>
<evidence type="ECO:0000259" key="2">
    <source>
        <dbReference type="Pfam" id="PF08242"/>
    </source>
</evidence>
<dbReference type="GO" id="GO:0008168">
    <property type="term" value="F:methyltransferase activity"/>
    <property type="evidence" value="ECO:0007669"/>
    <property type="project" value="UniProtKB-KW"/>
</dbReference>
<dbReference type="STRING" id="1054996.SAMN05444414_12423"/>
<name>A0A1M7CB55_9RHOB</name>
<dbReference type="CDD" id="cd02440">
    <property type="entry name" value="AdoMet_MTases"/>
    <property type="match status" value="1"/>
</dbReference>
<feature type="region of interest" description="Disordered" evidence="1">
    <location>
        <begin position="1"/>
        <end position="24"/>
    </location>
</feature>
<protein>
    <submittedName>
        <fullName evidence="3">Methyltransferase domain-containing protein</fullName>
    </submittedName>
</protein>
<dbReference type="Pfam" id="PF08242">
    <property type="entry name" value="Methyltransf_12"/>
    <property type="match status" value="1"/>
</dbReference>
<sequence length="399" mass="42678">MSEVKAQYEAYPYPERDPKDEKKRLISGSPSHVLEIDHFLFGGQRDWSKPLRALVAGGGTGDGLVQLAQMMKSAGRALDLTYVDLSTASRKVAEARARMRGLEGIRFVTGSLLDAADLGQFDYIDCCGVLHHLPDPQAGFEALLAALAPGGGMGFMVYAPYGRSGVYPLQEAFGALYEGMTPEARLKAAKKLVADLPEGHPFRANINLGDHKDSDAGFYDLLLHSQDRAFDVTALAEVMGAAGWQLSGFTMPALYDLSRITPVPDHLSTPEQMALAEKLRGTIKTHVGYAIRATEARAPASGKNRALVPHLKGVGAGDLARAVAQGQKPRLGFAGLDISLSLPKGAAPLIALIDGRRSLAEIAAQTGTDPIGMGALWGRIERDLGDFGMLLYSNILRKA</sequence>
<keyword evidence="3" id="KW-0808">Transferase</keyword>
<evidence type="ECO:0000313" key="4">
    <source>
        <dbReference type="Proteomes" id="UP000184191"/>
    </source>
</evidence>
<feature type="compositionally biased region" description="Basic and acidic residues" evidence="1">
    <location>
        <begin position="14"/>
        <end position="24"/>
    </location>
</feature>
<evidence type="ECO:0000313" key="3">
    <source>
        <dbReference type="EMBL" id="SHL64444.1"/>
    </source>
</evidence>
<dbReference type="Gene3D" id="3.40.50.150">
    <property type="entry name" value="Vaccinia Virus protein VP39"/>
    <property type="match status" value="1"/>
</dbReference>
<accession>A0A1M7CB55</accession>
<evidence type="ECO:0000256" key="1">
    <source>
        <dbReference type="SAM" id="MobiDB-lite"/>
    </source>
</evidence>
<dbReference type="AlphaFoldDB" id="A0A1M7CB55"/>
<reference evidence="4" key="1">
    <citation type="submission" date="2016-11" db="EMBL/GenBank/DDBJ databases">
        <authorList>
            <person name="Varghese N."/>
            <person name="Submissions S."/>
        </authorList>
    </citation>
    <scope>NUCLEOTIDE SEQUENCE [LARGE SCALE GENOMIC DNA]</scope>
    <source>
        <strain evidence="4">DSM 29327</strain>
    </source>
</reference>
<feature type="domain" description="Methyltransferase type 12" evidence="2">
    <location>
        <begin position="56"/>
        <end position="151"/>
    </location>
</feature>